<feature type="region of interest" description="Disordered" evidence="1">
    <location>
        <begin position="1"/>
        <end position="31"/>
    </location>
</feature>
<organism evidence="2 3">
    <name type="scientific">Liparis tanakae</name>
    <name type="common">Tanaka's snailfish</name>
    <dbReference type="NCBI Taxonomy" id="230148"/>
    <lineage>
        <taxon>Eukaryota</taxon>
        <taxon>Metazoa</taxon>
        <taxon>Chordata</taxon>
        <taxon>Craniata</taxon>
        <taxon>Vertebrata</taxon>
        <taxon>Euteleostomi</taxon>
        <taxon>Actinopterygii</taxon>
        <taxon>Neopterygii</taxon>
        <taxon>Teleostei</taxon>
        <taxon>Neoteleostei</taxon>
        <taxon>Acanthomorphata</taxon>
        <taxon>Eupercaria</taxon>
        <taxon>Perciformes</taxon>
        <taxon>Cottioidei</taxon>
        <taxon>Cottales</taxon>
        <taxon>Liparidae</taxon>
        <taxon>Liparis</taxon>
    </lineage>
</organism>
<reference evidence="2 3" key="1">
    <citation type="submission" date="2019-03" db="EMBL/GenBank/DDBJ databases">
        <title>First draft genome of Liparis tanakae, snailfish: a comprehensive survey of snailfish specific genes.</title>
        <authorList>
            <person name="Kim W."/>
            <person name="Song I."/>
            <person name="Jeong J.-H."/>
            <person name="Kim D."/>
            <person name="Kim S."/>
            <person name="Ryu S."/>
            <person name="Song J.Y."/>
            <person name="Lee S.K."/>
        </authorList>
    </citation>
    <scope>NUCLEOTIDE SEQUENCE [LARGE SCALE GENOMIC DNA]</scope>
    <source>
        <tissue evidence="2">Muscle</tissue>
    </source>
</reference>
<dbReference type="EMBL" id="SRLO01000043">
    <property type="protein sequence ID" value="TNN81908.1"/>
    <property type="molecule type" value="Genomic_DNA"/>
</dbReference>
<evidence type="ECO:0000256" key="1">
    <source>
        <dbReference type="SAM" id="MobiDB-lite"/>
    </source>
</evidence>
<sequence>MMGVESAAERGRTGPGRASHTRGDVSPKRSPADQGCIVAVCADTVPLTHQCLIICLAPIQCDANQEERKPGWSGCSPGFAVGRKEEQRVKHHHYYPECAEVRCPPGRLSASLQRFTSTPSSFALCLAPSVRSQSGSAQLRLQLLTAHQRACVRGWDNRTPAYGLKF</sequence>
<feature type="compositionally biased region" description="Basic and acidic residues" evidence="1">
    <location>
        <begin position="21"/>
        <end position="31"/>
    </location>
</feature>
<name>A0A4Z2IWK4_9TELE</name>
<dbReference type="AlphaFoldDB" id="A0A4Z2IWK4"/>
<evidence type="ECO:0000313" key="3">
    <source>
        <dbReference type="Proteomes" id="UP000314294"/>
    </source>
</evidence>
<comment type="caution">
    <text evidence="2">The sequence shown here is derived from an EMBL/GenBank/DDBJ whole genome shotgun (WGS) entry which is preliminary data.</text>
</comment>
<accession>A0A4Z2IWK4</accession>
<keyword evidence="3" id="KW-1185">Reference proteome</keyword>
<dbReference type="Proteomes" id="UP000314294">
    <property type="component" value="Unassembled WGS sequence"/>
</dbReference>
<protein>
    <submittedName>
        <fullName evidence="2">Uncharacterized protein</fullName>
    </submittedName>
</protein>
<evidence type="ECO:0000313" key="2">
    <source>
        <dbReference type="EMBL" id="TNN81908.1"/>
    </source>
</evidence>
<proteinExistence type="predicted"/>
<gene>
    <name evidence="2" type="ORF">EYF80_007816</name>
</gene>